<dbReference type="InterPro" id="IPR002213">
    <property type="entry name" value="UDP_glucos_trans"/>
</dbReference>
<reference evidence="6 7" key="1">
    <citation type="journal article" date="2021" name="BMC Genomics">
        <title>Datura genome reveals duplications of psychoactive alkaloid biosynthetic genes and high mutation rate following tissue culture.</title>
        <authorList>
            <person name="Rajewski A."/>
            <person name="Carter-House D."/>
            <person name="Stajich J."/>
            <person name="Litt A."/>
        </authorList>
    </citation>
    <scope>NUCLEOTIDE SEQUENCE [LARGE SCALE GENOMIC DNA]</scope>
    <source>
        <strain evidence="6">AR-01</strain>
    </source>
</reference>
<sequence>MQTSTKRITRLDCYPLTTEKNRGKMGFHEGKKSQKPHAVCIPFPSQGHINPMLKLSILLHSKGFHITFVNSEYNHKRLLKSRAPSFLEHNFQDFIFETIPDGLPPIDADATQHIPSLCFSTKENCLAPFRELLMKINKSSDDDVPPVTCIIFDGIMTFAFLAAQEIGVPSVSFRTTNACSFMCNKHLPLLIEKGILPLKDESDITNGYLDTIIDCIPSMKNLRLREFPSQIRTTNINDKLLNFIMGETEGASKASAIIFHTFDSLEFNVLTDLSFICPPLYTIGPLQLLTDQLPKNSLKFLRANLWKEDEDCIQWLNLKEEKSVVYVNFGSITVLTKKQLMEFAWGLANSKKNFFWVIRSDAVVGDDSIMLASEFIQETKERGLISRWCCQEQVLKHISIGAFLTHCGWNSVMESIGSGVPMICWPFFADQHINCRYACCEWGVGMEIGKHVKRDEVEKIVREMMDGDEGKKVKKKASEWKKLAEEATGVEGSSRLNLDKLVKDVLLSNYSVY</sequence>
<dbReference type="EC" id="2.4.1.-" evidence="4"/>
<name>A0ABS8RSP0_DATST</name>
<dbReference type="InterPro" id="IPR058980">
    <property type="entry name" value="Glyco_transf_N"/>
</dbReference>
<dbReference type="EMBL" id="JACEIK010000103">
    <property type="protein sequence ID" value="MCD7449632.1"/>
    <property type="molecule type" value="Genomic_DNA"/>
</dbReference>
<evidence type="ECO:0000256" key="3">
    <source>
        <dbReference type="RuleBase" id="RU003718"/>
    </source>
</evidence>
<evidence type="ECO:0000256" key="4">
    <source>
        <dbReference type="RuleBase" id="RU362057"/>
    </source>
</evidence>
<dbReference type="SUPFAM" id="SSF53756">
    <property type="entry name" value="UDP-Glycosyltransferase/glycogen phosphorylase"/>
    <property type="match status" value="1"/>
</dbReference>
<dbReference type="Pfam" id="PF26168">
    <property type="entry name" value="Glyco_transf_N"/>
    <property type="match status" value="1"/>
</dbReference>
<evidence type="ECO:0000256" key="2">
    <source>
        <dbReference type="ARBA" id="ARBA00022679"/>
    </source>
</evidence>
<dbReference type="CDD" id="cd03784">
    <property type="entry name" value="GT1_Gtf-like"/>
    <property type="match status" value="1"/>
</dbReference>
<dbReference type="Proteomes" id="UP000823775">
    <property type="component" value="Unassembled WGS sequence"/>
</dbReference>
<gene>
    <name evidence="6" type="ORF">HAX54_000862</name>
</gene>
<evidence type="ECO:0000313" key="7">
    <source>
        <dbReference type="Proteomes" id="UP000823775"/>
    </source>
</evidence>
<dbReference type="Gene3D" id="3.40.50.2000">
    <property type="entry name" value="Glycogen Phosphorylase B"/>
    <property type="match status" value="2"/>
</dbReference>
<dbReference type="PROSITE" id="PS00375">
    <property type="entry name" value="UDPGT"/>
    <property type="match status" value="1"/>
</dbReference>
<proteinExistence type="inferred from homology"/>
<keyword evidence="7" id="KW-1185">Reference proteome</keyword>
<evidence type="ECO:0000259" key="5">
    <source>
        <dbReference type="Pfam" id="PF26168"/>
    </source>
</evidence>
<evidence type="ECO:0000256" key="1">
    <source>
        <dbReference type="ARBA" id="ARBA00009995"/>
    </source>
</evidence>
<accession>A0ABS8RSP0</accession>
<dbReference type="PANTHER" id="PTHR11926:SF1445">
    <property type="entry name" value="GLYCOSYLTRANSFERASE"/>
    <property type="match status" value="1"/>
</dbReference>
<comment type="caution">
    <text evidence="6">The sequence shown here is derived from an EMBL/GenBank/DDBJ whole genome shotgun (WGS) entry which is preliminary data.</text>
</comment>
<dbReference type="PANTHER" id="PTHR11926">
    <property type="entry name" value="GLUCOSYL/GLUCURONOSYL TRANSFERASES"/>
    <property type="match status" value="1"/>
</dbReference>
<keyword evidence="2 3" id="KW-0808">Transferase</keyword>
<dbReference type="Pfam" id="PF00201">
    <property type="entry name" value="UDPGT"/>
    <property type="match status" value="1"/>
</dbReference>
<organism evidence="6 7">
    <name type="scientific">Datura stramonium</name>
    <name type="common">Jimsonweed</name>
    <name type="synonym">Common thornapple</name>
    <dbReference type="NCBI Taxonomy" id="4076"/>
    <lineage>
        <taxon>Eukaryota</taxon>
        <taxon>Viridiplantae</taxon>
        <taxon>Streptophyta</taxon>
        <taxon>Embryophyta</taxon>
        <taxon>Tracheophyta</taxon>
        <taxon>Spermatophyta</taxon>
        <taxon>Magnoliopsida</taxon>
        <taxon>eudicotyledons</taxon>
        <taxon>Gunneridae</taxon>
        <taxon>Pentapetalae</taxon>
        <taxon>asterids</taxon>
        <taxon>lamiids</taxon>
        <taxon>Solanales</taxon>
        <taxon>Solanaceae</taxon>
        <taxon>Solanoideae</taxon>
        <taxon>Datureae</taxon>
        <taxon>Datura</taxon>
    </lineage>
</organism>
<evidence type="ECO:0000313" key="6">
    <source>
        <dbReference type="EMBL" id="MCD7449632.1"/>
    </source>
</evidence>
<protein>
    <recommendedName>
        <fullName evidence="4">Glycosyltransferase</fullName>
        <ecNumber evidence="4">2.4.1.-</ecNumber>
    </recommendedName>
</protein>
<comment type="similarity">
    <text evidence="1 3">Belongs to the UDP-glycosyltransferase family.</text>
</comment>
<dbReference type="InterPro" id="IPR035595">
    <property type="entry name" value="UDP_glycos_trans_CS"/>
</dbReference>
<keyword evidence="3" id="KW-0328">Glycosyltransferase</keyword>
<feature type="domain" description="Glycosyltransferase N-terminal" evidence="5">
    <location>
        <begin position="39"/>
        <end position="167"/>
    </location>
</feature>